<dbReference type="SUPFAM" id="SSF101898">
    <property type="entry name" value="NHL repeat"/>
    <property type="match status" value="1"/>
</dbReference>
<evidence type="ECO:0000256" key="2">
    <source>
        <dbReference type="SAM" id="SignalP"/>
    </source>
</evidence>
<dbReference type="Gene3D" id="2.130.10.10">
    <property type="entry name" value="YVTN repeat-like/Quinoprotein amine dehydrogenase"/>
    <property type="match status" value="1"/>
</dbReference>
<accession>A0A517PXT0</accession>
<dbReference type="RefSeq" id="WP_145192679.1">
    <property type="nucleotide sequence ID" value="NZ_CP036266.1"/>
</dbReference>
<keyword evidence="2" id="KW-0732">Signal</keyword>
<dbReference type="AlphaFoldDB" id="A0A517PXT0"/>
<evidence type="ECO:0000313" key="4">
    <source>
        <dbReference type="Proteomes" id="UP000320421"/>
    </source>
</evidence>
<keyword evidence="4" id="KW-1185">Reference proteome</keyword>
<dbReference type="EMBL" id="CP036266">
    <property type="protein sequence ID" value="QDT24186.1"/>
    <property type="molecule type" value="Genomic_DNA"/>
</dbReference>
<dbReference type="OrthoDB" id="210680at2"/>
<dbReference type="Proteomes" id="UP000320421">
    <property type="component" value="Chromosome"/>
</dbReference>
<evidence type="ECO:0000256" key="1">
    <source>
        <dbReference type="SAM" id="MobiDB-lite"/>
    </source>
</evidence>
<evidence type="ECO:0008006" key="5">
    <source>
        <dbReference type="Google" id="ProtNLM"/>
    </source>
</evidence>
<feature type="compositionally biased region" description="Basic and acidic residues" evidence="1">
    <location>
        <begin position="30"/>
        <end position="91"/>
    </location>
</feature>
<dbReference type="InterPro" id="IPR015943">
    <property type="entry name" value="WD40/YVTN_repeat-like_dom_sf"/>
</dbReference>
<name>A0A517PXT0_9PLAN</name>
<feature type="signal peptide" evidence="2">
    <location>
        <begin position="1"/>
        <end position="30"/>
    </location>
</feature>
<gene>
    <name evidence="3" type="ORF">HG66A1_60180</name>
</gene>
<organism evidence="3 4">
    <name type="scientific">Gimesia chilikensis</name>
    <dbReference type="NCBI Taxonomy" id="2605989"/>
    <lineage>
        <taxon>Bacteria</taxon>
        <taxon>Pseudomonadati</taxon>
        <taxon>Planctomycetota</taxon>
        <taxon>Planctomycetia</taxon>
        <taxon>Planctomycetales</taxon>
        <taxon>Planctomycetaceae</taxon>
        <taxon>Gimesia</taxon>
    </lineage>
</organism>
<sequence precursor="true">MQWNLQQILKLSAYCLTAVCLTLGSSHLIADEKGDKKGDDKKAAEKKEEPKKEAPKKEEPKKEEKKEAPKKEEPKKEEPKKEEPKKEEPEKPAVTVKTLVTNLESPSGIAIQEGTGHVFVASRYGVYRYDPKGKTVDLEIDAYPTDVYGKGPKYNIGPLGLTFMSKDMLVVGDGSRPDGEELVRIYKVGDKPLAKWVKEDTAAQTLGPIKAGDKSAKGEGNFYGVAFGDGAIFVTCNGDDTKGWVAKSVVKDGKAGPLEPSIETKTATNVDAPAPITFTLDGKELVVGQMGEVNVAGDSLLTFYDPKTGKLTKSLKTGLSDIAGLAYSPKTKKLYATDFSWVDAAKGGLFELKIEGDKVTAEQIVTLDKPAAIAFDKEGNLYLSTFGTQGKDPEKSPGSLSVIKAGL</sequence>
<protein>
    <recommendedName>
        <fullName evidence="5">SMP-30/Gluconolaconase/LRE-like region</fullName>
    </recommendedName>
</protein>
<feature type="region of interest" description="Disordered" evidence="1">
    <location>
        <begin position="30"/>
        <end position="94"/>
    </location>
</feature>
<proteinExistence type="predicted"/>
<reference evidence="3 4" key="1">
    <citation type="submission" date="2019-02" db="EMBL/GenBank/DDBJ databases">
        <title>Deep-cultivation of Planctomycetes and their phenomic and genomic characterization uncovers novel biology.</title>
        <authorList>
            <person name="Wiegand S."/>
            <person name="Jogler M."/>
            <person name="Boedeker C."/>
            <person name="Pinto D."/>
            <person name="Vollmers J."/>
            <person name="Rivas-Marin E."/>
            <person name="Kohn T."/>
            <person name="Peeters S.H."/>
            <person name="Heuer A."/>
            <person name="Rast P."/>
            <person name="Oberbeckmann S."/>
            <person name="Bunk B."/>
            <person name="Jeske O."/>
            <person name="Meyerdierks A."/>
            <person name="Storesund J.E."/>
            <person name="Kallscheuer N."/>
            <person name="Luecker S."/>
            <person name="Lage O.M."/>
            <person name="Pohl T."/>
            <person name="Merkel B.J."/>
            <person name="Hornburger P."/>
            <person name="Mueller R.-W."/>
            <person name="Bruemmer F."/>
            <person name="Labrenz M."/>
            <person name="Spormann A.M."/>
            <person name="Op den Camp H."/>
            <person name="Overmann J."/>
            <person name="Amann R."/>
            <person name="Jetten M.S.M."/>
            <person name="Mascher T."/>
            <person name="Medema M.H."/>
            <person name="Devos D.P."/>
            <person name="Kaster A.-K."/>
            <person name="Ovreas L."/>
            <person name="Rohde M."/>
            <person name="Galperin M.Y."/>
            <person name="Jogler C."/>
        </authorList>
    </citation>
    <scope>NUCLEOTIDE SEQUENCE [LARGE SCALE GENOMIC DNA]</scope>
    <source>
        <strain evidence="3 4">HG66A1</strain>
    </source>
</reference>
<evidence type="ECO:0000313" key="3">
    <source>
        <dbReference type="EMBL" id="QDT24186.1"/>
    </source>
</evidence>
<feature type="chain" id="PRO_5021752389" description="SMP-30/Gluconolaconase/LRE-like region" evidence="2">
    <location>
        <begin position="31"/>
        <end position="407"/>
    </location>
</feature>